<evidence type="ECO:0000256" key="6">
    <source>
        <dbReference type="SAM" id="Coils"/>
    </source>
</evidence>
<gene>
    <name evidence="7" type="primary">rmuC</name>
    <name evidence="7" type="ORF">SP6_14_01740</name>
</gene>
<dbReference type="RefSeq" id="WP_007403355.1">
    <property type="nucleotide sequence ID" value="NZ_BBJS01000014.1"/>
</dbReference>
<organism evidence="7 8">
    <name type="scientific">Sphingomonas paucimobilis NBRC 13935</name>
    <dbReference type="NCBI Taxonomy" id="1219050"/>
    <lineage>
        <taxon>Bacteria</taxon>
        <taxon>Pseudomonadati</taxon>
        <taxon>Pseudomonadota</taxon>
        <taxon>Alphaproteobacteria</taxon>
        <taxon>Sphingomonadales</taxon>
        <taxon>Sphingomonadaceae</taxon>
        <taxon>Sphingomonas</taxon>
    </lineage>
</organism>
<evidence type="ECO:0000313" key="7">
    <source>
        <dbReference type="EMBL" id="GAN13017.1"/>
    </source>
</evidence>
<name>A0A0C9N9Y7_SPHPI</name>
<keyword evidence="8" id="KW-1185">Reference proteome</keyword>
<dbReference type="GeneID" id="78529228"/>
<evidence type="ECO:0000256" key="3">
    <source>
        <dbReference type="ARBA" id="ARBA00021840"/>
    </source>
</evidence>
<sequence length="488" mass="53013">MPELIAVAILALVLGGLVGWLAARRKADGLAAELATAKAQAAEVQPLRAARDAAERERSDALQALAELRGRAADLDVIRAARDAVEAERNAALRELAELRARAQEREAAYGQTLEALGQAREQINTQFGEAAARALEVAQRQFLERAEARFRQSEESSGQTLKALLDPVHQRLQRYEEGVRKVEDERRDAFGELKGQIEAMRIGQERVSGEAAKLVNALRNAPKARGRWGEQQLRNVLESCGLSEHADFQTEVSVADGEGGRLRPDAIVRVPGGKALVIDAKVSLNDYQDAFGAVDEVERLAGLSRHAAAMRAHVNGLGNKSYWNQFDDAPDYVIMFVPGEHFLSAALEHDPTLWDFAFDKRVLLATPTNLIAIARTVAAVWRQEKLAQEARQIGALGKELYARLAVMGGHVSKLGKNLDTAMTAYNAFVGSLESQVLTSARRFEALNIDTGGKAIESPPIGEQAVRPLTKLMPVAELTEAGDGAEVS</sequence>
<reference evidence="7 8" key="1">
    <citation type="submission" date="2014-08" db="EMBL/GenBank/DDBJ databases">
        <title>Whole genome shotgun sequence of Sphingomonas paucimobilis NBRC 13935.</title>
        <authorList>
            <person name="Hosoyama A."/>
            <person name="Hashimoto M."/>
            <person name="Hosoyama Y."/>
            <person name="Noguchi M."/>
            <person name="Uohara A."/>
            <person name="Ohji S."/>
            <person name="Katano-Makiyama Y."/>
            <person name="Ichikawa N."/>
            <person name="Kimura A."/>
            <person name="Yamazoe A."/>
            <person name="Fujita N."/>
        </authorList>
    </citation>
    <scope>NUCLEOTIDE SEQUENCE [LARGE SCALE GENOMIC DNA]</scope>
    <source>
        <strain evidence="7 8">NBRC 13935</strain>
    </source>
</reference>
<keyword evidence="4 6" id="KW-0175">Coiled coil</keyword>
<proteinExistence type="inferred from homology"/>
<evidence type="ECO:0000256" key="4">
    <source>
        <dbReference type="ARBA" id="ARBA00023054"/>
    </source>
</evidence>
<feature type="coiled-coil region" evidence="6">
    <location>
        <begin position="51"/>
        <end position="109"/>
    </location>
</feature>
<dbReference type="AlphaFoldDB" id="A0A0C9N9Y7"/>
<dbReference type="InterPro" id="IPR003798">
    <property type="entry name" value="DNA_recombination_RmuC"/>
</dbReference>
<evidence type="ECO:0000256" key="2">
    <source>
        <dbReference type="ARBA" id="ARBA00009840"/>
    </source>
</evidence>
<comment type="function">
    <text evidence="1">Involved in DNA recombination.</text>
</comment>
<dbReference type="PANTHER" id="PTHR30563">
    <property type="entry name" value="DNA RECOMBINATION PROTEIN RMUC"/>
    <property type="match status" value="1"/>
</dbReference>
<dbReference type="EMBL" id="BBJS01000014">
    <property type="protein sequence ID" value="GAN13017.1"/>
    <property type="molecule type" value="Genomic_DNA"/>
</dbReference>
<dbReference type="Proteomes" id="UP000032025">
    <property type="component" value="Unassembled WGS sequence"/>
</dbReference>
<dbReference type="GO" id="GO:0006310">
    <property type="term" value="P:DNA recombination"/>
    <property type="evidence" value="ECO:0007669"/>
    <property type="project" value="UniProtKB-KW"/>
</dbReference>
<keyword evidence="5" id="KW-0233">DNA recombination</keyword>
<evidence type="ECO:0000256" key="1">
    <source>
        <dbReference type="ARBA" id="ARBA00003416"/>
    </source>
</evidence>
<dbReference type="PANTHER" id="PTHR30563:SF0">
    <property type="entry name" value="DNA RECOMBINATION PROTEIN RMUC"/>
    <property type="match status" value="1"/>
</dbReference>
<evidence type="ECO:0000313" key="8">
    <source>
        <dbReference type="Proteomes" id="UP000032025"/>
    </source>
</evidence>
<comment type="caution">
    <text evidence="7">The sequence shown here is derived from an EMBL/GenBank/DDBJ whole genome shotgun (WGS) entry which is preliminary data.</text>
</comment>
<evidence type="ECO:0000256" key="5">
    <source>
        <dbReference type="ARBA" id="ARBA00023172"/>
    </source>
</evidence>
<protein>
    <recommendedName>
        <fullName evidence="3">DNA recombination protein RmuC homolog</fullName>
    </recommendedName>
</protein>
<accession>A0A0C9N9Y7</accession>
<comment type="similarity">
    <text evidence="2">Belongs to the RmuC family.</text>
</comment>
<dbReference type="Pfam" id="PF02646">
    <property type="entry name" value="RmuC"/>
    <property type="match status" value="1"/>
</dbReference>